<keyword evidence="5" id="KW-1185">Reference proteome</keyword>
<dbReference type="PANTHER" id="PTHR16305:SF35">
    <property type="entry name" value="TRANSCRIPTIONAL ACTIVATOR DOMAIN"/>
    <property type="match status" value="1"/>
</dbReference>
<dbReference type="InterPro" id="IPR011990">
    <property type="entry name" value="TPR-like_helical_dom_sf"/>
</dbReference>
<protein>
    <submittedName>
        <fullName evidence="4">AAA family ATPase</fullName>
    </submittedName>
</protein>
<dbReference type="InterPro" id="IPR036388">
    <property type="entry name" value="WH-like_DNA-bd_sf"/>
</dbReference>
<dbReference type="Gene3D" id="1.10.10.10">
    <property type="entry name" value="Winged helix-like DNA-binding domain superfamily/Winged helix DNA-binding domain"/>
    <property type="match status" value="1"/>
</dbReference>
<keyword evidence="2" id="KW-0067">ATP-binding</keyword>
<dbReference type="Proteomes" id="UP001589608">
    <property type="component" value="Unassembled WGS sequence"/>
</dbReference>
<dbReference type="RefSeq" id="WP_223101336.1">
    <property type="nucleotide sequence ID" value="NZ_CP061913.1"/>
</dbReference>
<keyword evidence="1" id="KW-0547">Nucleotide-binding</keyword>
<dbReference type="InterPro" id="IPR041664">
    <property type="entry name" value="AAA_16"/>
</dbReference>
<sequence>MSLVERDAELEIFEEALAACSAGTGAALLVSGPVGVGKTELLQAFARRATDAGATVLWATASHAERSMALALLGQLLSSARLPAEHNDRLSRLVNAGASTPGSEGGQALPAAFLRDLTTMLLELAERTPVLLAVDDAHVADEASLNCLLYLLRRSARSRLLVVLNEAVQPRRPVHGFLADLISQPHVRQIWLRPLSTCGVAQVLEDQLDIGEDASLTHAFHHISGGSPMLLAALVREHRAAETSKPEAPVVGDLFAQAVLTCLHRSDPGVLELARVLAVLDEPATPQLLASLLDVDTAAVQRALDTAGEAGLLDGVRFRHPRAARAVLDGLTTEDRTAIHVRAASLLYRSGAPAMAVARQAIAGHYTGDPWSSSVLRAAADHALERNDTALALDCLHLAERGAADEGELLRIKSAMLRVQWRIDPANSERLVDDLLDGVRRGVLPIRQSLQVASSLLWYGRTEEAVEVLDRIDEDAAASPAGAGLTMYGSRSFLALTCPGLLDHSTVQKPPPPRAALLGAAASPFTAEIAEIAAGLFNPAKADEATSAAERLLQVLRLDDETVGVLIMALGILITAESYEIAAARCDALLAYAGERGVPTWTAIFSALRGAISLRCGDLAEAERLARTALRLLPPRSFGIFIGMPLSVLVFCATRAGRYEEAIEYLGVQVPNTLFQTTFGLHYLRARGHLYLAVGNHRTAVADFETCRDLMQRWSLDVPGLVPWRIDLAEAYLAAGDPDRARELAQDQIERLGPQNRRTLAHSVRVLAACTPAGEAVDLLGRPAEFTAPLPEATEPALVGDDDVEELSEAERRVAILAAAGHTNRQIALQLHVTASTVEQHLTRVYRKLRVSRRSDLPSSLSAP</sequence>
<reference evidence="4 5" key="1">
    <citation type="submission" date="2024-09" db="EMBL/GenBank/DDBJ databases">
        <authorList>
            <person name="Sun Q."/>
            <person name="Mori K."/>
        </authorList>
    </citation>
    <scope>NUCLEOTIDE SEQUENCE [LARGE SCALE GENOMIC DNA]</scope>
    <source>
        <strain evidence="4 5">JCM 3307</strain>
    </source>
</reference>
<evidence type="ECO:0000259" key="3">
    <source>
        <dbReference type="PROSITE" id="PS50043"/>
    </source>
</evidence>
<dbReference type="SUPFAM" id="SSF48452">
    <property type="entry name" value="TPR-like"/>
    <property type="match status" value="2"/>
</dbReference>
<comment type="caution">
    <text evidence="4">The sequence shown here is derived from an EMBL/GenBank/DDBJ whole genome shotgun (WGS) entry which is preliminary data.</text>
</comment>
<gene>
    <name evidence="4" type="ORF">ACFFTR_53580</name>
</gene>
<feature type="domain" description="HTH luxR-type" evidence="3">
    <location>
        <begin position="800"/>
        <end position="864"/>
    </location>
</feature>
<evidence type="ECO:0000256" key="2">
    <source>
        <dbReference type="ARBA" id="ARBA00022840"/>
    </source>
</evidence>
<dbReference type="PROSITE" id="PS00622">
    <property type="entry name" value="HTH_LUXR_1"/>
    <property type="match status" value="1"/>
</dbReference>
<dbReference type="InterPro" id="IPR003593">
    <property type="entry name" value="AAA+_ATPase"/>
</dbReference>
<evidence type="ECO:0000313" key="4">
    <source>
        <dbReference type="EMBL" id="MFB9451951.1"/>
    </source>
</evidence>
<organism evidence="4 5">
    <name type="scientific">Dactylosporangium vinaceum</name>
    <dbReference type="NCBI Taxonomy" id="53362"/>
    <lineage>
        <taxon>Bacteria</taxon>
        <taxon>Bacillati</taxon>
        <taxon>Actinomycetota</taxon>
        <taxon>Actinomycetes</taxon>
        <taxon>Micromonosporales</taxon>
        <taxon>Micromonosporaceae</taxon>
        <taxon>Dactylosporangium</taxon>
    </lineage>
</organism>
<dbReference type="Gene3D" id="1.25.40.10">
    <property type="entry name" value="Tetratricopeptide repeat domain"/>
    <property type="match status" value="1"/>
</dbReference>
<name>A0ABV5MSU4_9ACTN</name>
<dbReference type="PRINTS" id="PR00038">
    <property type="entry name" value="HTHLUXR"/>
</dbReference>
<dbReference type="InterPro" id="IPR016032">
    <property type="entry name" value="Sig_transdc_resp-reg_C-effctor"/>
</dbReference>
<dbReference type="Gene3D" id="3.40.50.300">
    <property type="entry name" value="P-loop containing nucleotide triphosphate hydrolases"/>
    <property type="match status" value="1"/>
</dbReference>
<dbReference type="PROSITE" id="PS50043">
    <property type="entry name" value="HTH_LUXR_2"/>
    <property type="match status" value="1"/>
</dbReference>
<dbReference type="InterPro" id="IPR027417">
    <property type="entry name" value="P-loop_NTPase"/>
</dbReference>
<proteinExistence type="predicted"/>
<dbReference type="InterPro" id="IPR000792">
    <property type="entry name" value="Tscrpt_reg_LuxR_C"/>
</dbReference>
<dbReference type="SMART" id="SM00382">
    <property type="entry name" value="AAA"/>
    <property type="match status" value="1"/>
</dbReference>
<dbReference type="CDD" id="cd06170">
    <property type="entry name" value="LuxR_C_like"/>
    <property type="match status" value="1"/>
</dbReference>
<evidence type="ECO:0000256" key="1">
    <source>
        <dbReference type="ARBA" id="ARBA00022741"/>
    </source>
</evidence>
<accession>A0ABV5MSU4</accession>
<dbReference type="SUPFAM" id="SSF46894">
    <property type="entry name" value="C-terminal effector domain of the bipartite response regulators"/>
    <property type="match status" value="1"/>
</dbReference>
<evidence type="ECO:0000313" key="5">
    <source>
        <dbReference type="Proteomes" id="UP001589608"/>
    </source>
</evidence>
<dbReference type="SMART" id="SM00421">
    <property type="entry name" value="HTH_LUXR"/>
    <property type="match status" value="1"/>
</dbReference>
<dbReference type="SUPFAM" id="SSF52540">
    <property type="entry name" value="P-loop containing nucleoside triphosphate hydrolases"/>
    <property type="match status" value="1"/>
</dbReference>
<dbReference type="Pfam" id="PF13191">
    <property type="entry name" value="AAA_16"/>
    <property type="match status" value="1"/>
</dbReference>
<dbReference type="EMBL" id="JBHMCA010000096">
    <property type="protein sequence ID" value="MFB9451951.1"/>
    <property type="molecule type" value="Genomic_DNA"/>
</dbReference>
<dbReference type="Pfam" id="PF00196">
    <property type="entry name" value="GerE"/>
    <property type="match status" value="1"/>
</dbReference>
<dbReference type="PANTHER" id="PTHR16305">
    <property type="entry name" value="TESTICULAR SOLUBLE ADENYLYL CYCLASE"/>
    <property type="match status" value="1"/>
</dbReference>